<evidence type="ECO:0000256" key="2">
    <source>
        <dbReference type="ARBA" id="ARBA00022729"/>
    </source>
</evidence>
<dbReference type="OrthoDB" id="9810636at2"/>
<evidence type="ECO:0000313" key="7">
    <source>
        <dbReference type="Proteomes" id="UP000318667"/>
    </source>
</evidence>
<dbReference type="EMBL" id="VLKI01000013">
    <property type="protein sequence ID" value="TWH83115.1"/>
    <property type="molecule type" value="Genomic_DNA"/>
</dbReference>
<dbReference type="PANTHER" id="PTHR42953">
    <property type="entry name" value="HIGH-AFFINITY ZINC UPTAKE SYSTEM PROTEIN ZNUA-RELATED"/>
    <property type="match status" value="1"/>
</dbReference>
<keyword evidence="7" id="KW-1185">Reference proteome</keyword>
<dbReference type="RefSeq" id="WP_144544028.1">
    <property type="nucleotide sequence ID" value="NZ_CBCSDC010000013.1"/>
</dbReference>
<dbReference type="PROSITE" id="PS51257">
    <property type="entry name" value="PROKAR_LIPOPROTEIN"/>
    <property type="match status" value="1"/>
</dbReference>
<keyword evidence="1 3" id="KW-0813">Transport</keyword>
<accession>A0A562JJE3</accession>
<evidence type="ECO:0000256" key="3">
    <source>
        <dbReference type="RuleBase" id="RU003512"/>
    </source>
</evidence>
<comment type="caution">
    <text evidence="6">The sequence shown here is derived from an EMBL/GenBank/DDBJ whole genome shotgun (WGS) entry which is preliminary data.</text>
</comment>
<evidence type="ECO:0000256" key="4">
    <source>
        <dbReference type="SAM" id="MobiDB-lite"/>
    </source>
</evidence>
<sequence>MRIKQLAATSFLACSLLLAGCGSSETASEGADNENKEALKVYTTIYPLEDFTQKIGGQFVEAQSIYPPNVDAHSYEPSTNDMISLAKSDLFIYTGVGIEGFVEKASKALEKESVKVLKAGEGIELIESAHDEHNHEDEENHSENEDHEGEHGHSESENHEDEHGHSKDHEGEEAESHEQDEHIHGDKDPHVWLDPILSIDLANTIKDSLIDLMPEHKTEFEANFNQLKSDLEKLDKEFETTIDSSKTKYILVAHAAYGYWEERYGIEQIAIAGLSPTQEPSQKELQAIINESSEHNLNYVIFEQNVSPKVAKIIQKEIGAKSLTLHNLEAVTEDNIKEKDDYFSIMRKNLETLKTALNE</sequence>
<dbReference type="InterPro" id="IPR006128">
    <property type="entry name" value="Lipoprotein_PsaA-like"/>
</dbReference>
<feature type="signal peptide" evidence="5">
    <location>
        <begin position="1"/>
        <end position="19"/>
    </location>
</feature>
<dbReference type="AlphaFoldDB" id="A0A562JJE3"/>
<comment type="similarity">
    <text evidence="3">Belongs to the bacterial solute-binding protein 9 family.</text>
</comment>
<reference evidence="6 7" key="1">
    <citation type="journal article" date="2015" name="Stand. Genomic Sci.">
        <title>Genomic Encyclopedia of Bacterial and Archaeal Type Strains, Phase III: the genomes of soil and plant-associated and newly described type strains.</title>
        <authorList>
            <person name="Whitman W.B."/>
            <person name="Woyke T."/>
            <person name="Klenk H.P."/>
            <person name="Zhou Y."/>
            <person name="Lilburn T.G."/>
            <person name="Beck B.J."/>
            <person name="De Vos P."/>
            <person name="Vandamme P."/>
            <person name="Eisen J.A."/>
            <person name="Garrity G."/>
            <person name="Hugenholtz P."/>
            <person name="Kyrpides N.C."/>
        </authorList>
    </citation>
    <scope>NUCLEOTIDE SEQUENCE [LARGE SCALE GENOMIC DNA]</scope>
    <source>
        <strain evidence="6 7">CGMCC 1.10115</strain>
    </source>
</reference>
<dbReference type="PANTHER" id="PTHR42953:SF8">
    <property type="entry name" value="ZINT DOMAIN-CONTAINING PROTEIN"/>
    <property type="match status" value="1"/>
</dbReference>
<dbReference type="GeneID" id="65404973"/>
<dbReference type="InterPro" id="IPR050492">
    <property type="entry name" value="Bact_metal-bind_prot9"/>
</dbReference>
<dbReference type="PRINTS" id="PR00691">
    <property type="entry name" value="ADHESINB"/>
</dbReference>
<feature type="region of interest" description="Disordered" evidence="4">
    <location>
        <begin position="132"/>
        <end position="189"/>
    </location>
</feature>
<organism evidence="6 7">
    <name type="scientific">Cytobacillus oceanisediminis</name>
    <dbReference type="NCBI Taxonomy" id="665099"/>
    <lineage>
        <taxon>Bacteria</taxon>
        <taxon>Bacillati</taxon>
        <taxon>Bacillota</taxon>
        <taxon>Bacilli</taxon>
        <taxon>Bacillales</taxon>
        <taxon>Bacillaceae</taxon>
        <taxon>Cytobacillus</taxon>
    </lineage>
</organism>
<dbReference type="Proteomes" id="UP000318667">
    <property type="component" value="Unassembled WGS sequence"/>
</dbReference>
<dbReference type="SUPFAM" id="SSF53807">
    <property type="entry name" value="Helical backbone' metal receptor"/>
    <property type="match status" value="1"/>
</dbReference>
<proteinExistence type="inferred from homology"/>
<evidence type="ECO:0000313" key="6">
    <source>
        <dbReference type="EMBL" id="TWH83115.1"/>
    </source>
</evidence>
<keyword evidence="2 5" id="KW-0732">Signal</keyword>
<dbReference type="GO" id="GO:0046872">
    <property type="term" value="F:metal ion binding"/>
    <property type="evidence" value="ECO:0007669"/>
    <property type="project" value="InterPro"/>
</dbReference>
<dbReference type="Pfam" id="PF01297">
    <property type="entry name" value="ZnuA"/>
    <property type="match status" value="1"/>
</dbReference>
<evidence type="ECO:0000256" key="1">
    <source>
        <dbReference type="ARBA" id="ARBA00022448"/>
    </source>
</evidence>
<gene>
    <name evidence="6" type="ORF">IQ19_03849</name>
</gene>
<dbReference type="PRINTS" id="PR00690">
    <property type="entry name" value="ADHESNFAMILY"/>
</dbReference>
<dbReference type="InterPro" id="IPR006127">
    <property type="entry name" value="ZnuA-like"/>
</dbReference>
<evidence type="ECO:0000256" key="5">
    <source>
        <dbReference type="SAM" id="SignalP"/>
    </source>
</evidence>
<name>A0A562JJE3_9BACI</name>
<protein>
    <submittedName>
        <fullName evidence="6">Zinc transport system substrate-binding protein</fullName>
    </submittedName>
</protein>
<dbReference type="GO" id="GO:0007155">
    <property type="term" value="P:cell adhesion"/>
    <property type="evidence" value="ECO:0007669"/>
    <property type="project" value="InterPro"/>
</dbReference>
<dbReference type="InterPro" id="IPR006129">
    <property type="entry name" value="AdhesinB"/>
</dbReference>
<dbReference type="Gene3D" id="3.40.50.1980">
    <property type="entry name" value="Nitrogenase molybdenum iron protein domain"/>
    <property type="match status" value="3"/>
</dbReference>
<feature type="chain" id="PRO_5038379465" evidence="5">
    <location>
        <begin position="20"/>
        <end position="359"/>
    </location>
</feature>
<dbReference type="GO" id="GO:0030001">
    <property type="term" value="P:metal ion transport"/>
    <property type="evidence" value="ECO:0007669"/>
    <property type="project" value="InterPro"/>
</dbReference>